<evidence type="ECO:0000256" key="1">
    <source>
        <dbReference type="ARBA" id="ARBA00004123"/>
    </source>
</evidence>
<dbReference type="PRINTS" id="PR00398">
    <property type="entry name" value="STRDHORMONER"/>
</dbReference>
<feature type="region of interest" description="Disordered" evidence="5">
    <location>
        <begin position="73"/>
        <end position="114"/>
    </location>
</feature>
<dbReference type="RefSeq" id="XP_009053510.1">
    <property type="nucleotide sequence ID" value="XM_009055262.1"/>
</dbReference>
<dbReference type="InterPro" id="IPR000536">
    <property type="entry name" value="Nucl_hrmn_rcpt_lig-bd"/>
</dbReference>
<dbReference type="PANTHER" id="PTHR45805:SF2">
    <property type="entry name" value="NUCLEAR HORMONE RECEPTOR HR3-RELATED"/>
    <property type="match status" value="1"/>
</dbReference>
<evidence type="ECO:0000256" key="3">
    <source>
        <dbReference type="ARBA" id="ARBA00023163"/>
    </source>
</evidence>
<accession>V4APU3</accession>
<dbReference type="HOGENOM" id="CLU_724213_0_0_1"/>
<dbReference type="KEGG" id="lgi:LOTGIDRAFT_231891"/>
<dbReference type="PROSITE" id="PS51843">
    <property type="entry name" value="NR_LBD"/>
    <property type="match status" value="1"/>
</dbReference>
<dbReference type="GO" id="GO:0004879">
    <property type="term" value="F:nuclear receptor activity"/>
    <property type="evidence" value="ECO:0007669"/>
    <property type="project" value="TreeGrafter"/>
</dbReference>
<feature type="compositionally biased region" description="Polar residues" evidence="5">
    <location>
        <begin position="73"/>
        <end position="112"/>
    </location>
</feature>
<dbReference type="GO" id="GO:0000978">
    <property type="term" value="F:RNA polymerase II cis-regulatory region sequence-specific DNA binding"/>
    <property type="evidence" value="ECO:0007669"/>
    <property type="project" value="TreeGrafter"/>
</dbReference>
<proteinExistence type="predicted"/>
<feature type="domain" description="NR LBD" evidence="6">
    <location>
        <begin position="147"/>
        <end position="378"/>
    </location>
</feature>
<dbReference type="InterPro" id="IPR035500">
    <property type="entry name" value="NHR-like_dom_sf"/>
</dbReference>
<dbReference type="Pfam" id="PF00104">
    <property type="entry name" value="Hormone_recep"/>
    <property type="match status" value="1"/>
</dbReference>
<keyword evidence="4" id="KW-0675">Receptor</keyword>
<dbReference type="SMART" id="SM00430">
    <property type="entry name" value="HOLI"/>
    <property type="match status" value="1"/>
</dbReference>
<dbReference type="SUPFAM" id="SSF48508">
    <property type="entry name" value="Nuclear receptor ligand-binding domain"/>
    <property type="match status" value="1"/>
</dbReference>
<comment type="subcellular location">
    <subcellularLocation>
        <location evidence="1">Nucleus</location>
    </subcellularLocation>
</comment>
<evidence type="ECO:0000313" key="7">
    <source>
        <dbReference type="EMBL" id="ESO95656.1"/>
    </source>
</evidence>
<keyword evidence="2" id="KW-0805">Transcription regulation</keyword>
<evidence type="ECO:0000256" key="4">
    <source>
        <dbReference type="ARBA" id="ARBA00023170"/>
    </source>
</evidence>
<organism evidence="7 8">
    <name type="scientific">Lottia gigantea</name>
    <name type="common">Giant owl limpet</name>
    <dbReference type="NCBI Taxonomy" id="225164"/>
    <lineage>
        <taxon>Eukaryota</taxon>
        <taxon>Metazoa</taxon>
        <taxon>Spiralia</taxon>
        <taxon>Lophotrochozoa</taxon>
        <taxon>Mollusca</taxon>
        <taxon>Gastropoda</taxon>
        <taxon>Patellogastropoda</taxon>
        <taxon>Lottioidea</taxon>
        <taxon>Lottiidae</taxon>
        <taxon>Lottia</taxon>
    </lineage>
</organism>
<name>V4APU3_LOTGI</name>
<evidence type="ECO:0000313" key="8">
    <source>
        <dbReference type="Proteomes" id="UP000030746"/>
    </source>
</evidence>
<protein>
    <recommendedName>
        <fullName evidence="6">NR LBD domain-containing protein</fullName>
    </recommendedName>
</protein>
<dbReference type="GO" id="GO:0005634">
    <property type="term" value="C:nucleus"/>
    <property type="evidence" value="ECO:0007669"/>
    <property type="project" value="UniProtKB-SubCell"/>
</dbReference>
<sequence length="382" mass="42398">MSEIQVILQSNGAFKSDLMEEFLCNKMNESTMMSSVDSQGNLMASPSTFAPATGSHIADNQRMIDNQTRQLVDNGQYDNQSNVTTTTTSDNKNRNGNGNQQAACVQDPNANTDADPELLEVQKPVSAVRAKLITEASEAIVAAHMGTTINTYENIAEAEKKIDENMASGNMPDMSKMAQNSGAVWQKFVAQMVPEITKAVKFINRLPGFQAIPKEDQMNLIKQGSFEVLLTRFCMLINVETGDMIDPSLKVKFPRKALSSMPMGQLLLEFYKVAEKFNPLNLTDGENGLFSSILVMCPEREGLQKKSDVEKIQNLFKQTLYLKLKENHSDADSIFTKLMSTIPVFAEINAKHTAALAKMKQAAPSEFDQTFQPLHKEMFNNN</sequence>
<dbReference type="InterPro" id="IPR001723">
    <property type="entry name" value="Nuclear_hrmn_rcpt"/>
</dbReference>
<dbReference type="PANTHER" id="PTHR45805">
    <property type="entry name" value="NUCLEAR HORMONE RECEPTOR HR3-RELATED"/>
    <property type="match status" value="1"/>
</dbReference>
<dbReference type="Gene3D" id="1.10.565.10">
    <property type="entry name" value="Retinoid X Receptor"/>
    <property type="match status" value="1"/>
</dbReference>
<reference evidence="7 8" key="1">
    <citation type="journal article" date="2013" name="Nature">
        <title>Insights into bilaterian evolution from three spiralian genomes.</title>
        <authorList>
            <person name="Simakov O."/>
            <person name="Marletaz F."/>
            <person name="Cho S.J."/>
            <person name="Edsinger-Gonzales E."/>
            <person name="Havlak P."/>
            <person name="Hellsten U."/>
            <person name="Kuo D.H."/>
            <person name="Larsson T."/>
            <person name="Lv J."/>
            <person name="Arendt D."/>
            <person name="Savage R."/>
            <person name="Osoegawa K."/>
            <person name="de Jong P."/>
            <person name="Grimwood J."/>
            <person name="Chapman J.A."/>
            <person name="Shapiro H."/>
            <person name="Aerts A."/>
            <person name="Otillar R.P."/>
            <person name="Terry A.Y."/>
            <person name="Boore J.L."/>
            <person name="Grigoriev I.V."/>
            <person name="Lindberg D.R."/>
            <person name="Seaver E.C."/>
            <person name="Weisblat D.A."/>
            <person name="Putnam N.H."/>
            <person name="Rokhsar D.S."/>
        </authorList>
    </citation>
    <scope>NUCLEOTIDE SEQUENCE [LARGE SCALE GENOMIC DNA]</scope>
</reference>
<dbReference type="EMBL" id="KB201611">
    <property type="protein sequence ID" value="ESO95656.1"/>
    <property type="molecule type" value="Genomic_DNA"/>
</dbReference>
<dbReference type="OrthoDB" id="5771769at2759"/>
<evidence type="ECO:0000259" key="6">
    <source>
        <dbReference type="PROSITE" id="PS51843"/>
    </source>
</evidence>
<dbReference type="STRING" id="225164.V4APU3"/>
<dbReference type="OMA" id="CMLINTE"/>
<dbReference type="GeneID" id="20248751"/>
<dbReference type="CTD" id="20248751"/>
<keyword evidence="8" id="KW-1185">Reference proteome</keyword>
<keyword evidence="3" id="KW-0804">Transcription</keyword>
<evidence type="ECO:0000256" key="2">
    <source>
        <dbReference type="ARBA" id="ARBA00023015"/>
    </source>
</evidence>
<dbReference type="AlphaFoldDB" id="V4APU3"/>
<dbReference type="Proteomes" id="UP000030746">
    <property type="component" value="Unassembled WGS sequence"/>
</dbReference>
<evidence type="ECO:0000256" key="5">
    <source>
        <dbReference type="SAM" id="MobiDB-lite"/>
    </source>
</evidence>
<gene>
    <name evidence="7" type="ORF">LOTGIDRAFT_231891</name>
</gene>